<dbReference type="RefSeq" id="WP_203890781.1">
    <property type="nucleotide sequence ID" value="NZ_BOOH01000019.1"/>
</dbReference>
<proteinExistence type="predicted"/>
<evidence type="ECO:0000313" key="3">
    <source>
        <dbReference type="EMBL" id="GIH76169.1"/>
    </source>
</evidence>
<feature type="transmembrane region" description="Helical" evidence="2">
    <location>
        <begin position="6"/>
        <end position="32"/>
    </location>
</feature>
<name>A0A8J3RJM7_9ACTN</name>
<keyword evidence="2" id="KW-0812">Transmembrane</keyword>
<sequence length="67" mass="7105">MTDSEIALAVATPIVAAAALLYLLAELAQLGLDRLQQRRTRRTAAPADSSTGRGRPSEGVQSCELPR</sequence>
<organism evidence="3 4">
    <name type="scientific">Planobispora longispora</name>
    <dbReference type="NCBI Taxonomy" id="28887"/>
    <lineage>
        <taxon>Bacteria</taxon>
        <taxon>Bacillati</taxon>
        <taxon>Actinomycetota</taxon>
        <taxon>Actinomycetes</taxon>
        <taxon>Streptosporangiales</taxon>
        <taxon>Streptosporangiaceae</taxon>
        <taxon>Planobispora</taxon>
    </lineage>
</organism>
<protein>
    <submittedName>
        <fullName evidence="3">Uncharacterized protein</fullName>
    </submittedName>
</protein>
<dbReference type="Proteomes" id="UP000616724">
    <property type="component" value="Unassembled WGS sequence"/>
</dbReference>
<accession>A0A8J3RJM7</accession>
<keyword evidence="2" id="KW-1133">Transmembrane helix</keyword>
<dbReference type="AlphaFoldDB" id="A0A8J3RJM7"/>
<evidence type="ECO:0000256" key="1">
    <source>
        <dbReference type="SAM" id="MobiDB-lite"/>
    </source>
</evidence>
<evidence type="ECO:0000313" key="4">
    <source>
        <dbReference type="Proteomes" id="UP000616724"/>
    </source>
</evidence>
<keyword evidence="2" id="KW-0472">Membrane</keyword>
<feature type="region of interest" description="Disordered" evidence="1">
    <location>
        <begin position="35"/>
        <end position="67"/>
    </location>
</feature>
<gene>
    <name evidence="3" type="ORF">Plo01_25980</name>
</gene>
<keyword evidence="4" id="KW-1185">Reference proteome</keyword>
<reference evidence="3 4" key="1">
    <citation type="submission" date="2021-01" db="EMBL/GenBank/DDBJ databases">
        <title>Whole genome shotgun sequence of Planobispora longispora NBRC 13918.</title>
        <authorList>
            <person name="Komaki H."/>
            <person name="Tamura T."/>
        </authorList>
    </citation>
    <scope>NUCLEOTIDE SEQUENCE [LARGE SCALE GENOMIC DNA]</scope>
    <source>
        <strain evidence="3 4">NBRC 13918</strain>
    </source>
</reference>
<evidence type="ECO:0000256" key="2">
    <source>
        <dbReference type="SAM" id="Phobius"/>
    </source>
</evidence>
<comment type="caution">
    <text evidence="3">The sequence shown here is derived from an EMBL/GenBank/DDBJ whole genome shotgun (WGS) entry which is preliminary data.</text>
</comment>
<dbReference type="EMBL" id="BOOH01000019">
    <property type="protein sequence ID" value="GIH76169.1"/>
    <property type="molecule type" value="Genomic_DNA"/>
</dbReference>